<feature type="transmembrane region" description="Helical" evidence="1">
    <location>
        <begin position="94"/>
        <end position="113"/>
    </location>
</feature>
<keyword evidence="3" id="KW-1185">Reference proteome</keyword>
<dbReference type="OrthoDB" id="9799456at2"/>
<sequence>MSDPEAIEPQHAPDRALYAPISPTASGMRGLCPRCGQGKLFKGFLDLQPACQNCGLDYSFIDSGDGPAVFVILIVGFIVAFLALYVEFTFQPPFWVHILLWVPLILGLSLGMLRPLKGLMIAIQYRTKAEQGRLE</sequence>
<keyword evidence="1" id="KW-1133">Transmembrane helix</keyword>
<dbReference type="EMBL" id="FQUP01000001">
    <property type="protein sequence ID" value="SHE72971.1"/>
    <property type="molecule type" value="Genomic_DNA"/>
</dbReference>
<dbReference type="Pfam" id="PF06170">
    <property type="entry name" value="DUF983"/>
    <property type="match status" value="1"/>
</dbReference>
<feature type="transmembrane region" description="Helical" evidence="1">
    <location>
        <begin position="68"/>
        <end position="88"/>
    </location>
</feature>
<reference evidence="2 3" key="1">
    <citation type="submission" date="2016-11" db="EMBL/GenBank/DDBJ databases">
        <authorList>
            <person name="Jaros S."/>
            <person name="Januszkiewicz K."/>
            <person name="Wedrychowicz H."/>
        </authorList>
    </citation>
    <scope>NUCLEOTIDE SEQUENCE [LARGE SCALE GENOMIC DNA]</scope>
    <source>
        <strain evidence="2 3">DSM 19436</strain>
    </source>
</reference>
<dbReference type="Proteomes" id="UP000184485">
    <property type="component" value="Unassembled WGS sequence"/>
</dbReference>
<evidence type="ECO:0000313" key="3">
    <source>
        <dbReference type="Proteomes" id="UP000184485"/>
    </source>
</evidence>
<evidence type="ECO:0000256" key="1">
    <source>
        <dbReference type="SAM" id="Phobius"/>
    </source>
</evidence>
<dbReference type="InterPro" id="IPR009325">
    <property type="entry name" value="DUF983"/>
</dbReference>
<name>A0A1M4VVD3_9HYPH</name>
<protein>
    <submittedName>
        <fullName evidence="2">Uncharacterized conserved protein, DUF983 family</fullName>
    </submittedName>
</protein>
<keyword evidence="1" id="KW-0812">Transmembrane</keyword>
<evidence type="ECO:0000313" key="2">
    <source>
        <dbReference type="EMBL" id="SHE72971.1"/>
    </source>
</evidence>
<gene>
    <name evidence="2" type="ORF">SAMN02745157_0807</name>
</gene>
<dbReference type="STRING" id="1122133.SAMN02745157_0807"/>
<proteinExistence type="predicted"/>
<dbReference type="RefSeq" id="WP_073051470.1">
    <property type="nucleotide sequence ID" value="NZ_FQUP01000001.1"/>
</dbReference>
<organism evidence="2 3">
    <name type="scientific">Kaistia soli DSM 19436</name>
    <dbReference type="NCBI Taxonomy" id="1122133"/>
    <lineage>
        <taxon>Bacteria</taxon>
        <taxon>Pseudomonadati</taxon>
        <taxon>Pseudomonadota</taxon>
        <taxon>Alphaproteobacteria</taxon>
        <taxon>Hyphomicrobiales</taxon>
        <taxon>Kaistiaceae</taxon>
        <taxon>Kaistia</taxon>
    </lineage>
</organism>
<accession>A0A1M4VVD3</accession>
<dbReference type="AlphaFoldDB" id="A0A1M4VVD3"/>
<keyword evidence="1" id="KW-0472">Membrane</keyword>